<comment type="caution">
    <text evidence="9">The sequence shown here is derived from an EMBL/GenBank/DDBJ whole genome shotgun (WGS) entry which is preliminary data.</text>
</comment>
<dbReference type="GO" id="GO:0005886">
    <property type="term" value="C:plasma membrane"/>
    <property type="evidence" value="ECO:0007669"/>
    <property type="project" value="UniProtKB-SubCell"/>
</dbReference>
<sequence length="146" mass="15519">MARALVIGALVAAAFWVYSIVDCAVQHPTRHRGVGKPAWIAIVVLLPVLGGILWFVVGRARATQMRAPKAPDDDPEFLGSIGTISDQDERIRRLEEELAQLDAEDDLRPDGPATPPTSSAGTGAAEPPTRSTDPDDDSRGQRGALG</sequence>
<dbReference type="AlphaFoldDB" id="A0A7X0FTK0"/>
<evidence type="ECO:0000313" key="10">
    <source>
        <dbReference type="Proteomes" id="UP000537775"/>
    </source>
</evidence>
<keyword evidence="5 7" id="KW-0472">Membrane</keyword>
<protein>
    <submittedName>
        <fullName evidence="9">Cytoskeletal protein RodZ</fullName>
    </submittedName>
</protein>
<dbReference type="RefSeq" id="WP_184752116.1">
    <property type="nucleotide sequence ID" value="NZ_BAAAJR010000001.1"/>
</dbReference>
<feature type="transmembrane region" description="Helical" evidence="7">
    <location>
        <begin position="38"/>
        <end position="57"/>
    </location>
</feature>
<evidence type="ECO:0000259" key="8">
    <source>
        <dbReference type="Pfam" id="PF13396"/>
    </source>
</evidence>
<keyword evidence="3 7" id="KW-0812">Transmembrane</keyword>
<dbReference type="Proteomes" id="UP000537775">
    <property type="component" value="Unassembled WGS sequence"/>
</dbReference>
<keyword evidence="10" id="KW-1185">Reference proteome</keyword>
<name>A0A7X0FTK0_9MICO</name>
<evidence type="ECO:0000256" key="4">
    <source>
        <dbReference type="ARBA" id="ARBA00022989"/>
    </source>
</evidence>
<feature type="compositionally biased region" description="Acidic residues" evidence="6">
    <location>
        <begin position="98"/>
        <end position="107"/>
    </location>
</feature>
<evidence type="ECO:0000256" key="3">
    <source>
        <dbReference type="ARBA" id="ARBA00022692"/>
    </source>
</evidence>
<evidence type="ECO:0000256" key="7">
    <source>
        <dbReference type="SAM" id="Phobius"/>
    </source>
</evidence>
<reference evidence="9 10" key="1">
    <citation type="submission" date="2020-08" db="EMBL/GenBank/DDBJ databases">
        <title>Sequencing the genomes of 1000 actinobacteria strains.</title>
        <authorList>
            <person name="Klenk H.-P."/>
        </authorList>
    </citation>
    <scope>NUCLEOTIDE SEQUENCE [LARGE SCALE GENOMIC DNA]</scope>
    <source>
        <strain evidence="9 10">DSM 12511</strain>
    </source>
</reference>
<keyword evidence="4 7" id="KW-1133">Transmembrane helix</keyword>
<evidence type="ECO:0000256" key="5">
    <source>
        <dbReference type="ARBA" id="ARBA00023136"/>
    </source>
</evidence>
<comment type="subcellular location">
    <subcellularLocation>
        <location evidence="1">Cell membrane</location>
        <topology evidence="1">Multi-pass membrane protein</topology>
    </subcellularLocation>
</comment>
<evidence type="ECO:0000313" key="9">
    <source>
        <dbReference type="EMBL" id="MBB6392935.1"/>
    </source>
</evidence>
<evidence type="ECO:0000256" key="2">
    <source>
        <dbReference type="ARBA" id="ARBA00022475"/>
    </source>
</evidence>
<proteinExistence type="predicted"/>
<dbReference type="Pfam" id="PF13396">
    <property type="entry name" value="PLDc_N"/>
    <property type="match status" value="1"/>
</dbReference>
<gene>
    <name evidence="9" type="ORF">HD594_003248</name>
</gene>
<dbReference type="InterPro" id="IPR027379">
    <property type="entry name" value="CLS_N"/>
</dbReference>
<evidence type="ECO:0000256" key="6">
    <source>
        <dbReference type="SAM" id="MobiDB-lite"/>
    </source>
</evidence>
<dbReference type="EMBL" id="JACHML010000001">
    <property type="protein sequence ID" value="MBB6392935.1"/>
    <property type="molecule type" value="Genomic_DNA"/>
</dbReference>
<accession>A0A7X0FTK0</accession>
<feature type="domain" description="Cardiolipin synthase N-terminal" evidence="8">
    <location>
        <begin position="14"/>
        <end position="59"/>
    </location>
</feature>
<feature type="region of interest" description="Disordered" evidence="6">
    <location>
        <begin position="98"/>
        <end position="146"/>
    </location>
</feature>
<evidence type="ECO:0000256" key="1">
    <source>
        <dbReference type="ARBA" id="ARBA00004651"/>
    </source>
</evidence>
<keyword evidence="2" id="KW-1003">Cell membrane</keyword>
<organism evidence="9 10">
    <name type="scientific">Microbacterium thalassium</name>
    <dbReference type="NCBI Taxonomy" id="362649"/>
    <lineage>
        <taxon>Bacteria</taxon>
        <taxon>Bacillati</taxon>
        <taxon>Actinomycetota</taxon>
        <taxon>Actinomycetes</taxon>
        <taxon>Micrococcales</taxon>
        <taxon>Microbacteriaceae</taxon>
        <taxon>Microbacterium</taxon>
    </lineage>
</organism>